<accession>A0A9K3GPU9</accession>
<evidence type="ECO:0000313" key="2">
    <source>
        <dbReference type="Proteomes" id="UP000265618"/>
    </source>
</evidence>
<dbReference type="EMBL" id="BDIP01005859">
    <property type="protein sequence ID" value="GIQ90176.1"/>
    <property type="molecule type" value="Genomic_DNA"/>
</dbReference>
<name>A0A9K3GPU9_9EUKA</name>
<dbReference type="AlphaFoldDB" id="A0A9K3GPU9"/>
<keyword evidence="2" id="KW-1185">Reference proteome</keyword>
<reference evidence="1 2" key="1">
    <citation type="journal article" date="2018" name="PLoS ONE">
        <title>The draft genome of Kipferlia bialata reveals reductive genome evolution in fornicate parasites.</title>
        <authorList>
            <person name="Tanifuji G."/>
            <person name="Takabayashi S."/>
            <person name="Kume K."/>
            <person name="Takagi M."/>
            <person name="Nakayama T."/>
            <person name="Kamikawa R."/>
            <person name="Inagaki Y."/>
            <person name="Hashimoto T."/>
        </authorList>
    </citation>
    <scope>NUCLEOTIDE SEQUENCE [LARGE SCALE GENOMIC DNA]</scope>
    <source>
        <strain evidence="1">NY0173</strain>
    </source>
</reference>
<comment type="caution">
    <text evidence="1">The sequence shown here is derived from an EMBL/GenBank/DDBJ whole genome shotgun (WGS) entry which is preliminary data.</text>
</comment>
<sequence>MKRVKQVLPVAFLNNRQVNEYFDFTTDSETGKEKARCQTCPEDGCHGPWAKGAGGTVQMYNMRVHLSRYHVGDIVAGLEAKVAQLEESLNSATVSTSTPFVLPVSSTQEDDKTAKLRDDLAKYKAAARAQDQLLNKSNDRILSLDAIIKESKKALATKTSLVEARDERVRELEAALVARDER</sequence>
<dbReference type="Proteomes" id="UP000265618">
    <property type="component" value="Unassembled WGS sequence"/>
</dbReference>
<protein>
    <submittedName>
        <fullName evidence="1">Uncharacterized protein</fullName>
    </submittedName>
</protein>
<gene>
    <name evidence="1" type="ORF">KIPB_012870</name>
</gene>
<evidence type="ECO:0000313" key="1">
    <source>
        <dbReference type="EMBL" id="GIQ90176.1"/>
    </source>
</evidence>
<organism evidence="1 2">
    <name type="scientific">Kipferlia bialata</name>
    <dbReference type="NCBI Taxonomy" id="797122"/>
    <lineage>
        <taxon>Eukaryota</taxon>
        <taxon>Metamonada</taxon>
        <taxon>Carpediemonas-like organisms</taxon>
        <taxon>Kipferlia</taxon>
    </lineage>
</organism>
<feature type="non-terminal residue" evidence="1">
    <location>
        <position position="1"/>
    </location>
</feature>
<proteinExistence type="predicted"/>